<accession>B1ZY69</accession>
<dbReference type="InterPro" id="IPR003594">
    <property type="entry name" value="HATPase_dom"/>
</dbReference>
<dbReference type="eggNOG" id="COG2198">
    <property type="taxonomic scope" value="Bacteria"/>
</dbReference>
<dbReference type="AlphaFoldDB" id="B1ZY69"/>
<dbReference type="SMART" id="SM00260">
    <property type="entry name" value="CheW"/>
    <property type="match status" value="1"/>
</dbReference>
<proteinExistence type="predicted"/>
<dbReference type="InterPro" id="IPR051315">
    <property type="entry name" value="Bact_Chemotaxis_CheA"/>
</dbReference>
<dbReference type="Gene3D" id="2.30.30.40">
    <property type="entry name" value="SH3 Domains"/>
    <property type="match status" value="1"/>
</dbReference>
<dbReference type="InterPro" id="IPR004358">
    <property type="entry name" value="Sig_transdc_His_kin-like_C"/>
</dbReference>
<name>B1ZY69_OPITP</name>
<keyword evidence="5 10" id="KW-0418">Kinase</keyword>
<dbReference type="Proteomes" id="UP000007013">
    <property type="component" value="Chromosome"/>
</dbReference>
<dbReference type="InterPro" id="IPR036097">
    <property type="entry name" value="HisK_dim/P_sf"/>
</dbReference>
<dbReference type="EMBL" id="CP001032">
    <property type="protein sequence ID" value="ACB76215.1"/>
    <property type="molecule type" value="Genomic_DNA"/>
</dbReference>
<dbReference type="RefSeq" id="WP_012375750.1">
    <property type="nucleotide sequence ID" value="NC_010571.1"/>
</dbReference>
<dbReference type="SUPFAM" id="SSF47384">
    <property type="entry name" value="Homodimeric domain of signal transducing histidine kinase"/>
    <property type="match status" value="1"/>
</dbReference>
<gene>
    <name evidence="10" type="ordered locus">Oter_2934</name>
</gene>
<evidence type="ECO:0000256" key="3">
    <source>
        <dbReference type="ARBA" id="ARBA00022553"/>
    </source>
</evidence>
<evidence type="ECO:0000313" key="10">
    <source>
        <dbReference type="EMBL" id="ACB76215.1"/>
    </source>
</evidence>
<dbReference type="EC" id="2.7.13.3" evidence="2"/>
<dbReference type="InterPro" id="IPR036061">
    <property type="entry name" value="CheW-like_dom_sf"/>
</dbReference>
<dbReference type="Gene3D" id="3.30.565.10">
    <property type="entry name" value="Histidine kinase-like ATPase, C-terminal domain"/>
    <property type="match status" value="1"/>
</dbReference>
<evidence type="ECO:0000313" key="11">
    <source>
        <dbReference type="Proteomes" id="UP000007013"/>
    </source>
</evidence>
<dbReference type="PANTHER" id="PTHR43395:SF1">
    <property type="entry name" value="CHEMOTAXIS PROTEIN CHEA"/>
    <property type="match status" value="1"/>
</dbReference>
<feature type="domain" description="Histidine kinase" evidence="7">
    <location>
        <begin position="242"/>
        <end position="514"/>
    </location>
</feature>
<keyword evidence="11" id="KW-1185">Reference proteome</keyword>
<dbReference type="InterPro" id="IPR037006">
    <property type="entry name" value="CheA-like_homodim_sf"/>
</dbReference>
<dbReference type="SUPFAM" id="SSF55874">
    <property type="entry name" value="ATPase domain of HSP90 chaperone/DNA topoisomerase II/histidine kinase"/>
    <property type="match status" value="1"/>
</dbReference>
<evidence type="ECO:0000259" key="7">
    <source>
        <dbReference type="PROSITE" id="PS50109"/>
    </source>
</evidence>
<evidence type="ECO:0000256" key="4">
    <source>
        <dbReference type="ARBA" id="ARBA00022679"/>
    </source>
</evidence>
<dbReference type="Gene3D" id="1.20.120.160">
    <property type="entry name" value="HPT domain"/>
    <property type="match status" value="1"/>
</dbReference>
<dbReference type="InterPro" id="IPR004105">
    <property type="entry name" value="CheA-like_dim"/>
</dbReference>
<dbReference type="PANTHER" id="PTHR43395">
    <property type="entry name" value="SENSOR HISTIDINE KINASE CHEA"/>
    <property type="match status" value="1"/>
</dbReference>
<dbReference type="SUPFAM" id="SSF47226">
    <property type="entry name" value="Histidine-containing phosphotransfer domain, HPT domain"/>
    <property type="match status" value="1"/>
</dbReference>
<dbReference type="SMART" id="SM01231">
    <property type="entry name" value="H-kinase_dim"/>
    <property type="match status" value="1"/>
</dbReference>
<dbReference type="GO" id="GO:0006935">
    <property type="term" value="P:chemotaxis"/>
    <property type="evidence" value="ECO:0007669"/>
    <property type="project" value="InterPro"/>
</dbReference>
<protein>
    <recommendedName>
        <fullName evidence="2">histidine kinase</fullName>
        <ecNumber evidence="2">2.7.13.3</ecNumber>
    </recommendedName>
</protein>
<keyword evidence="3 6" id="KW-0597">Phosphoprotein</keyword>
<evidence type="ECO:0000256" key="5">
    <source>
        <dbReference type="ARBA" id="ARBA00022777"/>
    </source>
</evidence>
<feature type="domain" description="HPt" evidence="9">
    <location>
        <begin position="6"/>
        <end position="114"/>
    </location>
</feature>
<dbReference type="InterPro" id="IPR036890">
    <property type="entry name" value="HATPase_C_sf"/>
</dbReference>
<dbReference type="InterPro" id="IPR036641">
    <property type="entry name" value="HPT_dom_sf"/>
</dbReference>
<evidence type="ECO:0000256" key="6">
    <source>
        <dbReference type="PROSITE-ProRule" id="PRU00110"/>
    </source>
</evidence>
<dbReference type="GO" id="GO:0005737">
    <property type="term" value="C:cytoplasm"/>
    <property type="evidence" value="ECO:0007669"/>
    <property type="project" value="InterPro"/>
</dbReference>
<dbReference type="SMART" id="SM00387">
    <property type="entry name" value="HATPase_c"/>
    <property type="match status" value="1"/>
</dbReference>
<dbReference type="OrthoDB" id="9803176at2"/>
<reference evidence="10 11" key="1">
    <citation type="journal article" date="2011" name="J. Bacteriol.">
        <title>Genome sequence of the verrucomicrobium Opitutus terrae PB90-1, an abundant inhabitant of rice paddy soil ecosystems.</title>
        <authorList>
            <person name="van Passel M.W."/>
            <person name="Kant R."/>
            <person name="Palva A."/>
            <person name="Copeland A."/>
            <person name="Lucas S."/>
            <person name="Lapidus A."/>
            <person name="Glavina del Rio T."/>
            <person name="Pitluck S."/>
            <person name="Goltsman E."/>
            <person name="Clum A."/>
            <person name="Sun H."/>
            <person name="Schmutz J."/>
            <person name="Larimer F.W."/>
            <person name="Land M.L."/>
            <person name="Hauser L."/>
            <person name="Kyrpides N."/>
            <person name="Mikhailova N."/>
            <person name="Richardson P.P."/>
            <person name="Janssen P.H."/>
            <person name="de Vos W.M."/>
            <person name="Smidt H."/>
        </authorList>
    </citation>
    <scope>NUCLEOTIDE SEQUENCE [LARGE SCALE GENOMIC DNA]</scope>
    <source>
        <strain evidence="11">DSM 11246 / JCM 15787 / PB90-1</strain>
    </source>
</reference>
<dbReference type="InterPro" id="IPR008207">
    <property type="entry name" value="Sig_transdc_His_kin_Hpt_dom"/>
</dbReference>
<dbReference type="GO" id="GO:0000155">
    <property type="term" value="F:phosphorelay sensor kinase activity"/>
    <property type="evidence" value="ECO:0007669"/>
    <property type="project" value="InterPro"/>
</dbReference>
<dbReference type="PROSITE" id="PS50851">
    <property type="entry name" value="CHEW"/>
    <property type="match status" value="1"/>
</dbReference>
<dbReference type="eggNOG" id="COG0643">
    <property type="taxonomic scope" value="Bacteria"/>
</dbReference>
<comment type="catalytic activity">
    <reaction evidence="1">
        <text>ATP + protein L-histidine = ADP + protein N-phospho-L-histidine.</text>
        <dbReference type="EC" id="2.7.13.3"/>
    </reaction>
</comment>
<dbReference type="Pfam" id="PF01627">
    <property type="entry name" value="Hpt"/>
    <property type="match status" value="1"/>
</dbReference>
<dbReference type="FunFam" id="3.30.565.10:FF:000016">
    <property type="entry name" value="Chemotaxis protein CheA, putative"/>
    <property type="match status" value="1"/>
</dbReference>
<dbReference type="InterPro" id="IPR002545">
    <property type="entry name" value="CheW-lke_dom"/>
</dbReference>
<dbReference type="SUPFAM" id="SSF50341">
    <property type="entry name" value="CheW-like"/>
    <property type="match status" value="1"/>
</dbReference>
<dbReference type="SMART" id="SM00073">
    <property type="entry name" value="HPT"/>
    <property type="match status" value="1"/>
</dbReference>
<dbReference type="KEGG" id="ote:Oter_2934"/>
<evidence type="ECO:0000259" key="8">
    <source>
        <dbReference type="PROSITE" id="PS50851"/>
    </source>
</evidence>
<evidence type="ECO:0000256" key="1">
    <source>
        <dbReference type="ARBA" id="ARBA00000085"/>
    </source>
</evidence>
<dbReference type="PROSITE" id="PS50109">
    <property type="entry name" value="HIS_KIN"/>
    <property type="match status" value="1"/>
</dbReference>
<evidence type="ECO:0000259" key="9">
    <source>
        <dbReference type="PROSITE" id="PS50894"/>
    </source>
</evidence>
<feature type="modified residue" description="Phosphohistidine" evidence="6">
    <location>
        <position position="57"/>
    </location>
</feature>
<dbReference type="Pfam" id="PF02518">
    <property type="entry name" value="HATPase_c"/>
    <property type="match status" value="1"/>
</dbReference>
<dbReference type="Gene3D" id="1.10.287.560">
    <property type="entry name" value="Histidine kinase CheA-like, homodimeric domain"/>
    <property type="match status" value="1"/>
</dbReference>
<dbReference type="InterPro" id="IPR005467">
    <property type="entry name" value="His_kinase_dom"/>
</dbReference>
<sequence length="655" mass="70477">MSAEFSPELRQELLNDFYAECDELLRAIREGIATLDRTAGRGGQQRGWLEPLYRSVHTLKGIAAIAGVRPAEQLSHATEDLLRALNHNDVPLTTAHVDLLLDAAQCLESIIQSHQRNEPVPVCVELAQALRAASGDTAAPANVPMSAAPAPADPPADPAELARARGLQLWRCTFAPSPALDARGVNVQSVRERLGRIGEILRAEPRVQPNASIVFVFTLGLRAVPQDFESWAADGLRFEPLGESCEPAAPAGSVAAAAPELAALATSRFVRVDLTRLDELMRITGELVIQRSRLEDRIQQQFRGNESLKEIDVGFARSLRELRKAIGRVRLVPIAEIFTRLPLIVRDLARGSEKKARVVLEGEHTEIDKYVAERLNEPLLHLVRNAFAHGIETPGERLAAGKPAEATILLRATSVGDSVVVHIRDDGRGIDPQQIAARAKTLGVPVPESLDPSGVLQILAAPGFSTQETADRAAGRGIGMAVVASTVRELGGSLTLDSTIGHGTEFVLRLPLSVLIVDVIIVSIGAETCAVPQSAIVEIIQIPAAERRTIKRTEVVPYRDGLLPFVRLNTVFGVESPQRELLTLLVLGTERGATGLLVDRVRAKREVVVRPLTDPLVRVPGISGATELGDGRPILILDPHALTTGVVRPPAVAVS</sequence>
<dbReference type="CDD" id="cd00088">
    <property type="entry name" value="HPT"/>
    <property type="match status" value="1"/>
</dbReference>
<dbReference type="Pfam" id="PF02895">
    <property type="entry name" value="H-kinase_dim"/>
    <property type="match status" value="1"/>
</dbReference>
<organism evidence="10 11">
    <name type="scientific">Opitutus terrae (strain DSM 11246 / JCM 15787 / PB90-1)</name>
    <dbReference type="NCBI Taxonomy" id="452637"/>
    <lineage>
        <taxon>Bacteria</taxon>
        <taxon>Pseudomonadati</taxon>
        <taxon>Verrucomicrobiota</taxon>
        <taxon>Opitutia</taxon>
        <taxon>Opitutales</taxon>
        <taxon>Opitutaceae</taxon>
        <taxon>Opitutus</taxon>
    </lineage>
</organism>
<dbReference type="PRINTS" id="PR00344">
    <property type="entry name" value="BCTRLSENSOR"/>
</dbReference>
<dbReference type="PROSITE" id="PS50894">
    <property type="entry name" value="HPT"/>
    <property type="match status" value="1"/>
</dbReference>
<dbReference type="STRING" id="452637.Oter_2934"/>
<dbReference type="Pfam" id="PF01584">
    <property type="entry name" value="CheW"/>
    <property type="match status" value="1"/>
</dbReference>
<keyword evidence="4" id="KW-0808">Transferase</keyword>
<dbReference type="HOGENOM" id="CLU_000650_3_7_0"/>
<feature type="domain" description="CheW-like" evidence="8">
    <location>
        <begin position="516"/>
        <end position="648"/>
    </location>
</feature>
<evidence type="ECO:0000256" key="2">
    <source>
        <dbReference type="ARBA" id="ARBA00012438"/>
    </source>
</evidence>